<reference evidence="1 2" key="1">
    <citation type="submission" date="2024-08" db="EMBL/GenBank/DDBJ databases">
        <authorList>
            <person name="Lu H."/>
        </authorList>
    </citation>
    <scope>NUCLEOTIDE SEQUENCE [LARGE SCALE GENOMIC DNA]</scope>
    <source>
        <strain evidence="1 2">DXS20W</strain>
    </source>
</reference>
<dbReference type="Pfam" id="PF13433">
    <property type="entry name" value="Peripla_BP_5"/>
    <property type="match status" value="1"/>
</dbReference>
<accession>A0ABW7GGU6</accession>
<dbReference type="Gene3D" id="3.40.50.2300">
    <property type="match status" value="2"/>
</dbReference>
<organism evidence="1 2">
    <name type="scientific">Pelomonas lactea</name>
    <dbReference type="NCBI Taxonomy" id="3299030"/>
    <lineage>
        <taxon>Bacteria</taxon>
        <taxon>Pseudomonadati</taxon>
        <taxon>Pseudomonadota</taxon>
        <taxon>Betaproteobacteria</taxon>
        <taxon>Burkholderiales</taxon>
        <taxon>Sphaerotilaceae</taxon>
        <taxon>Roseateles</taxon>
    </lineage>
</organism>
<dbReference type="SUPFAM" id="SSF53822">
    <property type="entry name" value="Periplasmic binding protein-like I"/>
    <property type="match status" value="1"/>
</dbReference>
<dbReference type="PANTHER" id="PTHR47628:SF1">
    <property type="entry name" value="ALIPHATIC AMIDASE EXPRESSION-REGULATING PROTEIN"/>
    <property type="match status" value="1"/>
</dbReference>
<dbReference type="RefSeq" id="WP_394509913.1">
    <property type="nucleotide sequence ID" value="NZ_JBIGHX010000002.1"/>
</dbReference>
<dbReference type="EMBL" id="JBIGHX010000002">
    <property type="protein sequence ID" value="MFG6461057.1"/>
    <property type="molecule type" value="Genomic_DNA"/>
</dbReference>
<dbReference type="Proteomes" id="UP001606302">
    <property type="component" value="Unassembled WGS sequence"/>
</dbReference>
<evidence type="ECO:0000313" key="2">
    <source>
        <dbReference type="Proteomes" id="UP001606302"/>
    </source>
</evidence>
<keyword evidence="2" id="KW-1185">Reference proteome</keyword>
<sequence length="402" mass="43013">MRIRRALLGGLVLLAVGVAAVLALRRPAGDGGAAGPIVIGLLSSGDAPQLAAAGLAVDELNRGAGLLGRRVALRVEDARAGAGEAARRLIVEGRAVALFGCGTSDCRQQVRPVVEAQRHLLFYPMAHEGMERSAHIVYTGPTPNQQVLPATDWAMGGFGRRVYLVGTEGPFLRGVHAVLRDFIPLHGGQVLGERHVPPDSPDMAAVVTDLRRMRPALVLSTLRGASNQAFFDALVAAELGDVPLLSFVASEPELRAYGGGRLDLHFTAWSYLQSLPGPANAAFLARLRALNGPDAQASDPAVAIYVAVHLWAAAVRELGGLQTEAVNASVLQQVVEAPDGFAAPDAQTRRLWRPLRIAQVRPDGQLTEVWRTSAPIRPSVWPTYRSLEHWRGLMAAYAEQRR</sequence>
<dbReference type="InterPro" id="IPR028082">
    <property type="entry name" value="Peripla_BP_I"/>
</dbReference>
<protein>
    <submittedName>
        <fullName evidence="1">Transporter substrate-binding protein</fullName>
    </submittedName>
</protein>
<gene>
    <name evidence="1" type="ORF">ACG04Q_05685</name>
</gene>
<comment type="caution">
    <text evidence="1">The sequence shown here is derived from an EMBL/GenBank/DDBJ whole genome shotgun (WGS) entry which is preliminary data.</text>
</comment>
<proteinExistence type="predicted"/>
<evidence type="ECO:0000313" key="1">
    <source>
        <dbReference type="EMBL" id="MFG6461057.1"/>
    </source>
</evidence>
<dbReference type="PANTHER" id="PTHR47628">
    <property type="match status" value="1"/>
</dbReference>
<name>A0ABW7GGU6_9BURK</name>